<accession>A0A485LF40</accession>
<organism evidence="2 3">
    <name type="scientific">Aphanomyces stellatus</name>
    <dbReference type="NCBI Taxonomy" id="120398"/>
    <lineage>
        <taxon>Eukaryota</taxon>
        <taxon>Sar</taxon>
        <taxon>Stramenopiles</taxon>
        <taxon>Oomycota</taxon>
        <taxon>Saprolegniomycetes</taxon>
        <taxon>Saprolegniales</taxon>
        <taxon>Verrucalvaceae</taxon>
        <taxon>Aphanomyces</taxon>
    </lineage>
</organism>
<dbReference type="EMBL" id="VJMH01006856">
    <property type="protein sequence ID" value="KAF0687766.1"/>
    <property type="molecule type" value="Genomic_DNA"/>
</dbReference>
<reference evidence="2 3" key="1">
    <citation type="submission" date="2019-03" db="EMBL/GenBank/DDBJ databases">
        <authorList>
            <person name="Gaulin E."/>
            <person name="Dumas B."/>
        </authorList>
    </citation>
    <scope>NUCLEOTIDE SEQUENCE [LARGE SCALE GENOMIC DNA]</scope>
    <source>
        <strain evidence="2">CBS 568.67</strain>
    </source>
</reference>
<keyword evidence="3" id="KW-1185">Reference proteome</keyword>
<dbReference type="EMBL" id="CAADRA010006882">
    <property type="protein sequence ID" value="VFT97203.1"/>
    <property type="molecule type" value="Genomic_DNA"/>
</dbReference>
<reference evidence="1" key="2">
    <citation type="submission" date="2019-06" db="EMBL/GenBank/DDBJ databases">
        <title>Genomics analysis of Aphanomyces spp. identifies a new class of oomycete effector associated with host adaptation.</title>
        <authorList>
            <person name="Gaulin E."/>
        </authorList>
    </citation>
    <scope>NUCLEOTIDE SEQUENCE</scope>
    <source>
        <strain evidence="1">CBS 578.67</strain>
    </source>
</reference>
<dbReference type="OrthoDB" id="72246at2759"/>
<evidence type="ECO:0000313" key="3">
    <source>
        <dbReference type="Proteomes" id="UP000332933"/>
    </source>
</evidence>
<proteinExistence type="predicted"/>
<evidence type="ECO:0000313" key="1">
    <source>
        <dbReference type="EMBL" id="KAF0687766.1"/>
    </source>
</evidence>
<name>A0A485LF40_9STRA</name>
<dbReference type="AlphaFoldDB" id="A0A485LF40"/>
<dbReference type="Proteomes" id="UP000332933">
    <property type="component" value="Unassembled WGS sequence"/>
</dbReference>
<gene>
    <name evidence="2" type="primary">Aste57867_20518</name>
    <name evidence="1" type="ORF">As57867_020451</name>
    <name evidence="2" type="ORF">ASTE57867_20518</name>
</gene>
<evidence type="ECO:0000313" key="2">
    <source>
        <dbReference type="EMBL" id="VFT97203.1"/>
    </source>
</evidence>
<sequence length="176" mass="19186">MAHLSARGSGRLESLALQLPVATGMSDVDKKPIDARFGDVNVPAEETCSTFKPNLFRKGFCMNCQKRHDTTPDGAISPTKTFTKIHSSPTSPHAANAAVNPHALPENSTLSAKLRQDREASVQRVLQQAKIDHSLAAKNVQALYRELMSPQHLTPDQVDAKLRELEAKLKAHGDNS</sequence>
<protein>
    <submittedName>
        <fullName evidence="2">Aste57867_20518 protein</fullName>
    </submittedName>
</protein>